<evidence type="ECO:0000256" key="3">
    <source>
        <dbReference type="SAM" id="SignalP"/>
    </source>
</evidence>
<evidence type="ECO:0000259" key="4">
    <source>
        <dbReference type="PROSITE" id="PS51767"/>
    </source>
</evidence>
<protein>
    <recommendedName>
        <fullName evidence="4">Peptidase A1 domain-containing protein</fullName>
    </recommendedName>
</protein>
<feature type="compositionally biased region" description="Low complexity" evidence="1">
    <location>
        <begin position="431"/>
        <end position="442"/>
    </location>
</feature>
<evidence type="ECO:0000256" key="1">
    <source>
        <dbReference type="SAM" id="MobiDB-lite"/>
    </source>
</evidence>
<sequence>MQRLLPILLFLRATLASSCDTEPSVLPIRDVRVLPGNRQSLMRGISAQVGTPPQNIVLLPWAELNNTIIYNNEPYCKNDTMYSEESCIVERGGLFNEQDSTSYTEADTLIEAGGATTETTFKGSVYGIKNLPSRSIGAIDTLKLEGAAELPNFPFGIPTSNWDTSHTTLSALGLGRNSTYLNALRKAEKITSRVWSIFWGIFGDENPIDGSLILGGYDEMKVMGDNYTAPLVYDHFDGSQGCWTGMRVTVTDIKVNFAGGTNTSIFPSGTALHCCIDPAHHLLMEAPMDHIENFKSIADIDGTHSTTDLHWMALQPSIRKQFTGDLTFYLESGLEIRVPNNQFVFPETEIDKDGSRVQNLTRQNILINSVEDEAPILGRYFLTAAYLMVNQDAGTFTLWKANATEEGKPVRVFDRETGDKCDDTASGVIQPSASPTGSTPGSDDQETTKNNRPSGPVIGGAVAGSVTGAALIALGVYYVLRRHKKEPSRLTTEQPCSIKLTRGQKTRIIITPHMKICRDPMFMRWIVVHGWFRRTGRQMFFDRLTERYR</sequence>
<dbReference type="SUPFAM" id="SSF50630">
    <property type="entry name" value="Acid proteases"/>
    <property type="match status" value="1"/>
</dbReference>
<dbReference type="AlphaFoldDB" id="A0A4E9D365"/>
<dbReference type="PROSITE" id="PS51767">
    <property type="entry name" value="PEPTIDASE_A1"/>
    <property type="match status" value="1"/>
</dbReference>
<evidence type="ECO:0000256" key="2">
    <source>
        <dbReference type="SAM" id="Phobius"/>
    </source>
</evidence>
<gene>
    <name evidence="5" type="ORF">FUG_LOCUS55126</name>
</gene>
<reference evidence="5" key="1">
    <citation type="submission" date="2019-04" db="EMBL/GenBank/DDBJ databases">
        <authorList>
            <person name="Melise S."/>
            <person name="Noan J."/>
            <person name="Okalmin O."/>
        </authorList>
    </citation>
    <scope>NUCLEOTIDE SEQUENCE</scope>
    <source>
        <strain evidence="5">FN9</strain>
    </source>
</reference>
<feature type="signal peptide" evidence="3">
    <location>
        <begin position="1"/>
        <end position="16"/>
    </location>
</feature>
<dbReference type="EMBL" id="CAAKMV010000044">
    <property type="protein sequence ID" value="VIO52827.1"/>
    <property type="molecule type" value="Genomic_DNA"/>
</dbReference>
<keyword evidence="2" id="KW-0812">Transmembrane</keyword>
<accession>A0A4E9D365</accession>
<feature type="domain" description="Peptidase A1" evidence="4">
    <location>
        <begin position="43"/>
        <end position="399"/>
    </location>
</feature>
<dbReference type="InterPro" id="IPR021109">
    <property type="entry name" value="Peptidase_aspartic_dom_sf"/>
</dbReference>
<keyword evidence="2" id="KW-1133">Transmembrane helix</keyword>
<feature type="chain" id="PRO_5026303813" description="Peptidase A1 domain-containing protein" evidence="3">
    <location>
        <begin position="17"/>
        <end position="549"/>
    </location>
</feature>
<proteinExistence type="predicted"/>
<organism evidence="5">
    <name type="scientific">Gibberella zeae</name>
    <name type="common">Wheat head blight fungus</name>
    <name type="synonym">Fusarium graminearum</name>
    <dbReference type="NCBI Taxonomy" id="5518"/>
    <lineage>
        <taxon>Eukaryota</taxon>
        <taxon>Fungi</taxon>
        <taxon>Dikarya</taxon>
        <taxon>Ascomycota</taxon>
        <taxon>Pezizomycotina</taxon>
        <taxon>Sordariomycetes</taxon>
        <taxon>Hypocreomycetidae</taxon>
        <taxon>Hypocreales</taxon>
        <taxon>Nectriaceae</taxon>
        <taxon>Fusarium</taxon>
    </lineage>
</organism>
<feature type="compositionally biased region" description="Basic and acidic residues" evidence="1">
    <location>
        <begin position="410"/>
        <end position="423"/>
    </location>
</feature>
<feature type="transmembrane region" description="Helical" evidence="2">
    <location>
        <begin position="457"/>
        <end position="480"/>
    </location>
</feature>
<dbReference type="Gene3D" id="2.40.70.10">
    <property type="entry name" value="Acid Proteases"/>
    <property type="match status" value="2"/>
</dbReference>
<dbReference type="Pfam" id="PF00026">
    <property type="entry name" value="Asp"/>
    <property type="match status" value="1"/>
</dbReference>
<dbReference type="InterPro" id="IPR033121">
    <property type="entry name" value="PEPTIDASE_A1"/>
</dbReference>
<evidence type="ECO:0000313" key="5">
    <source>
        <dbReference type="EMBL" id="VIO52827.1"/>
    </source>
</evidence>
<name>A0A4E9D365_GIBZA</name>
<feature type="region of interest" description="Disordered" evidence="1">
    <location>
        <begin position="410"/>
        <end position="456"/>
    </location>
</feature>
<keyword evidence="2" id="KW-0472">Membrane</keyword>
<keyword evidence="3" id="KW-0732">Signal</keyword>